<comment type="caution">
    <text evidence="2">The sequence shown here is derived from an EMBL/GenBank/DDBJ whole genome shotgun (WGS) entry which is preliminary data.</text>
</comment>
<dbReference type="Gene3D" id="3.40.50.10320">
    <property type="entry name" value="LmbE-like"/>
    <property type="match status" value="1"/>
</dbReference>
<feature type="region of interest" description="Disordered" evidence="1">
    <location>
        <begin position="1"/>
        <end position="32"/>
    </location>
</feature>
<dbReference type="EMBL" id="QWGB01000007">
    <property type="protein sequence ID" value="RIJ22300.1"/>
    <property type="molecule type" value="Genomic_DNA"/>
</dbReference>
<dbReference type="Proteomes" id="UP000265431">
    <property type="component" value="Unassembled WGS sequence"/>
</dbReference>
<sequence>MQADDGPHRLSQTTRPGREGSGSRPGGREWIAGAGPVRALPTFEGKRVLVVSPHPDDETIAAFGVIHRAAREAADVHVIVVTDGAASHDSARWPPQRLAAQRECETLAAMRRAGLGRNDVTFLRHADSGLARLNETGKRQLLKGLRRQPMPDYVFRPSHHDYHADHKVVARACETAWPAGVRQFAYLVWPEKGGDFRPRHALTLGPVKTMKLAAIRDYRSQTGMIEDDPDGFSMDRRMISSFCPPTEVFAEQ</sequence>
<dbReference type="InterPro" id="IPR003737">
    <property type="entry name" value="GlcNAc_PI_deacetylase-related"/>
</dbReference>
<evidence type="ECO:0000256" key="1">
    <source>
        <dbReference type="SAM" id="MobiDB-lite"/>
    </source>
</evidence>
<dbReference type="GO" id="GO:0016811">
    <property type="term" value="F:hydrolase activity, acting on carbon-nitrogen (but not peptide) bonds, in linear amides"/>
    <property type="evidence" value="ECO:0007669"/>
    <property type="project" value="TreeGrafter"/>
</dbReference>
<accession>A0A399QU50</accession>
<dbReference type="SUPFAM" id="SSF102588">
    <property type="entry name" value="LmbE-like"/>
    <property type="match status" value="1"/>
</dbReference>
<reference evidence="2 3" key="1">
    <citation type="submission" date="2018-08" db="EMBL/GenBank/DDBJ databases">
        <title>Henriciella mobilis sp. nov., isolated from seawater.</title>
        <authorList>
            <person name="Cheng H."/>
            <person name="Wu Y.-H."/>
            <person name="Xu X.-W."/>
            <person name="Guo L.-L."/>
        </authorList>
    </citation>
    <scope>NUCLEOTIDE SEQUENCE [LARGE SCALE GENOMIC DNA]</scope>
    <source>
        <strain evidence="2 3">CCUG66934</strain>
    </source>
</reference>
<keyword evidence="3" id="KW-1185">Reference proteome</keyword>
<dbReference type="AlphaFoldDB" id="A0A399QU50"/>
<evidence type="ECO:0000313" key="3">
    <source>
        <dbReference type="Proteomes" id="UP000265431"/>
    </source>
</evidence>
<dbReference type="InterPro" id="IPR024078">
    <property type="entry name" value="LmbE-like_dom_sf"/>
</dbReference>
<dbReference type="PANTHER" id="PTHR12993:SF29">
    <property type="entry name" value="BLR3841 PROTEIN"/>
    <property type="match status" value="1"/>
</dbReference>
<name>A0A399QU50_9PROT</name>
<gene>
    <name evidence="2" type="ORF">D1224_12155</name>
</gene>
<dbReference type="OrthoDB" id="9790023at2"/>
<evidence type="ECO:0000313" key="2">
    <source>
        <dbReference type="EMBL" id="RIJ22300.1"/>
    </source>
</evidence>
<dbReference type="PANTHER" id="PTHR12993">
    <property type="entry name" value="N-ACETYLGLUCOSAMINYL-PHOSPHATIDYLINOSITOL DE-N-ACETYLASE-RELATED"/>
    <property type="match status" value="1"/>
</dbReference>
<dbReference type="Pfam" id="PF02585">
    <property type="entry name" value="PIG-L"/>
    <property type="match status" value="1"/>
</dbReference>
<proteinExistence type="predicted"/>
<protein>
    <submittedName>
        <fullName evidence="2">PIG-L family deacetylase</fullName>
    </submittedName>
</protein>
<organism evidence="2 3">
    <name type="scientific">Henriciella barbarensis</name>
    <dbReference type="NCBI Taxonomy" id="86342"/>
    <lineage>
        <taxon>Bacteria</taxon>
        <taxon>Pseudomonadati</taxon>
        <taxon>Pseudomonadota</taxon>
        <taxon>Alphaproteobacteria</taxon>
        <taxon>Hyphomonadales</taxon>
        <taxon>Hyphomonadaceae</taxon>
        <taxon>Henriciella</taxon>
    </lineage>
</organism>